<proteinExistence type="predicted"/>
<keyword evidence="2" id="KW-1133">Transmembrane helix</keyword>
<keyword evidence="2" id="KW-0812">Transmembrane</keyword>
<reference evidence="3" key="1">
    <citation type="submission" date="2022-10" db="EMBL/GenBank/DDBJ databases">
        <title>Genome sequences of endogenous nimaviruses in decapod crustaceans.</title>
        <authorList>
            <person name="Kawato S."/>
            <person name="Nozaki R."/>
            <person name="Kondo H."/>
            <person name="Hirono I."/>
        </authorList>
    </citation>
    <scope>NUCLEOTIDE SEQUENCE</scope>
    <source>
        <strain evidence="3">Fukuoka2019</strain>
    </source>
</reference>
<accession>A0A9C7C9C3</accession>
<evidence type="ECO:0000313" key="3">
    <source>
        <dbReference type="EMBL" id="BDT63086.1"/>
    </source>
</evidence>
<dbReference type="EMBL" id="LC738881">
    <property type="protein sequence ID" value="BDT63086.1"/>
    <property type="molecule type" value="Genomic_DNA"/>
</dbReference>
<feature type="transmembrane region" description="Helical" evidence="2">
    <location>
        <begin position="6"/>
        <end position="30"/>
    </location>
</feature>
<keyword evidence="2" id="KW-0472">Membrane</keyword>
<sequence length="265" mass="29779">MSLSGVLSVLVWLILLSLLAASIVVFLKILKGVVTIKRARDAASEESNQESKGGDNDDDEKTEKASPGYSDLSYWDDADFNMTNPSLVKYSCSAGPFLLRKGPNGALFMNGSYLGWSYMTETLEDCEDPRLFRLHFFDLKNHPPSAEDSKKHQLARKESYAMLESVSGAFMYSNADDGYAPQSAFFGHRGEPPEETNHTDDRFFKVLRNGDQDKITLVHYMSNCVVASVSGFVKPRVILVYFNQNNPDYEFVLEKWESSLEIFSS</sequence>
<name>A0A9C7C9C3_9VIRU</name>
<organism evidence="3">
    <name type="scientific">Sicyonia whispovirus</name>
    <dbReference type="NCBI Taxonomy" id="2984283"/>
    <lineage>
        <taxon>Viruses</taxon>
        <taxon>Viruses incertae sedis</taxon>
        <taxon>Naldaviricetes</taxon>
        <taxon>Nimaviridae</taxon>
        <taxon>Whispovirus</taxon>
    </lineage>
</organism>
<evidence type="ECO:0000256" key="1">
    <source>
        <dbReference type="SAM" id="MobiDB-lite"/>
    </source>
</evidence>
<feature type="region of interest" description="Disordered" evidence="1">
    <location>
        <begin position="42"/>
        <end position="70"/>
    </location>
</feature>
<evidence type="ECO:0000256" key="2">
    <source>
        <dbReference type="SAM" id="Phobius"/>
    </source>
</evidence>
<protein>
    <submittedName>
        <fullName evidence="3">Wsv457-like protein</fullName>
    </submittedName>
</protein>